<accession>A0A4C1WCS4</accession>
<proteinExistence type="predicted"/>
<dbReference type="AlphaFoldDB" id="A0A4C1WCS4"/>
<dbReference type="STRING" id="151549.A0A4C1WCS4"/>
<keyword evidence="4" id="KW-1185">Reference proteome</keyword>
<organism evidence="3 4">
    <name type="scientific">Eumeta variegata</name>
    <name type="common">Bagworm moth</name>
    <name type="synonym">Eumeta japonica</name>
    <dbReference type="NCBI Taxonomy" id="151549"/>
    <lineage>
        <taxon>Eukaryota</taxon>
        <taxon>Metazoa</taxon>
        <taxon>Ecdysozoa</taxon>
        <taxon>Arthropoda</taxon>
        <taxon>Hexapoda</taxon>
        <taxon>Insecta</taxon>
        <taxon>Pterygota</taxon>
        <taxon>Neoptera</taxon>
        <taxon>Endopterygota</taxon>
        <taxon>Lepidoptera</taxon>
        <taxon>Glossata</taxon>
        <taxon>Ditrysia</taxon>
        <taxon>Tineoidea</taxon>
        <taxon>Psychidae</taxon>
        <taxon>Oiketicinae</taxon>
        <taxon>Eumeta</taxon>
    </lineage>
</organism>
<evidence type="ECO:0000256" key="1">
    <source>
        <dbReference type="SAM" id="MobiDB-lite"/>
    </source>
</evidence>
<dbReference type="OrthoDB" id="8192800at2759"/>
<dbReference type="Proteomes" id="UP000299102">
    <property type="component" value="Unassembled WGS sequence"/>
</dbReference>
<gene>
    <name evidence="3" type="ORF">EVAR_98065_1</name>
</gene>
<keyword evidence="2" id="KW-0472">Membrane</keyword>
<comment type="caution">
    <text evidence="3">The sequence shown here is derived from an EMBL/GenBank/DDBJ whole genome shotgun (WGS) entry which is preliminary data.</text>
</comment>
<name>A0A4C1WCS4_EUMVA</name>
<evidence type="ECO:0000313" key="3">
    <source>
        <dbReference type="EMBL" id="GBP48881.1"/>
    </source>
</evidence>
<keyword evidence="2" id="KW-0812">Transmembrane</keyword>
<keyword evidence="2" id="KW-1133">Transmembrane helix</keyword>
<feature type="region of interest" description="Disordered" evidence="1">
    <location>
        <begin position="162"/>
        <end position="194"/>
    </location>
</feature>
<evidence type="ECO:0000313" key="4">
    <source>
        <dbReference type="Proteomes" id="UP000299102"/>
    </source>
</evidence>
<feature type="compositionally biased region" description="Polar residues" evidence="1">
    <location>
        <begin position="162"/>
        <end position="171"/>
    </location>
</feature>
<evidence type="ECO:0000256" key="2">
    <source>
        <dbReference type="SAM" id="Phobius"/>
    </source>
</evidence>
<protein>
    <submittedName>
        <fullName evidence="3">Uncharacterized protein</fullName>
    </submittedName>
</protein>
<dbReference type="EMBL" id="BGZK01000532">
    <property type="protein sequence ID" value="GBP48881.1"/>
    <property type="molecule type" value="Genomic_DNA"/>
</dbReference>
<reference evidence="3 4" key="1">
    <citation type="journal article" date="2019" name="Commun. Biol.">
        <title>The bagworm genome reveals a unique fibroin gene that provides high tensile strength.</title>
        <authorList>
            <person name="Kono N."/>
            <person name="Nakamura H."/>
            <person name="Ohtoshi R."/>
            <person name="Tomita M."/>
            <person name="Numata K."/>
            <person name="Arakawa K."/>
        </authorList>
    </citation>
    <scope>NUCLEOTIDE SEQUENCE [LARGE SCALE GENOMIC DNA]</scope>
</reference>
<sequence length="329" mass="36024">MMPMESITYQIYIYRDIEEKPKPSHSVGVPLCGGGSIAAPQSEESRHIVTDGDVDTTHLERRGRAMYFTKSPPPLTERVLVSTTIPPSIQKPDNHTAGSPLNITLSVNVTNILNNDTQKVEIIGRTTPNNVSDVILKENTTTTTSVPQTLNVSSLPSVMTNMTSESQNVSSTRRRNNLTRLPEPKEVEGGVEAAPESRIVTEKPLSLETALLQTRLPPNTESRILVEADAEKGEGMDTGAVAGISFAALALVALGGSTGFVLYRRRFLNKPQTLNDKCSNPDSSGYLDDSTVRENSEEMYSLDNDSFLNSLEAMTIQNYWTDTVKHTKL</sequence>
<feature type="transmembrane region" description="Helical" evidence="2">
    <location>
        <begin position="240"/>
        <end position="263"/>
    </location>
</feature>